<dbReference type="GO" id="GO:0046872">
    <property type="term" value="F:metal ion binding"/>
    <property type="evidence" value="ECO:0007669"/>
    <property type="project" value="UniProtKB-KW"/>
</dbReference>
<comment type="caution">
    <text evidence="7">The sequence shown here is derived from an EMBL/GenBank/DDBJ whole genome shotgun (WGS) entry which is preliminary data.</text>
</comment>
<dbReference type="AlphaFoldDB" id="A0A978VL32"/>
<sequence>MALFATNIPRNPTINIGLKFPTRKPFGHLKFVSRNNIRAAINNVEDSSSFVQPRYPLLKLDEEFITMKAIKVNEALEKAMPLQHPEEIHKAMRYALLSHGKRIRPILCLASCELVGGDEHLVMPSACAVEMIHATTLIFNNLPCMDNDDIRRGKPTTQKVFGEETAILAARALLYLSFQHIAEKN</sequence>
<dbReference type="GO" id="GO:0004659">
    <property type="term" value="F:prenyltransferase activity"/>
    <property type="evidence" value="ECO:0007669"/>
    <property type="project" value="InterPro"/>
</dbReference>
<protein>
    <recommendedName>
        <fullName evidence="9">Geranylgeranyl pyrophosphate synthase, chloroplastic-like</fullName>
    </recommendedName>
</protein>
<evidence type="ECO:0000256" key="4">
    <source>
        <dbReference type="ARBA" id="ARBA00022723"/>
    </source>
</evidence>
<evidence type="ECO:0000313" key="8">
    <source>
        <dbReference type="Proteomes" id="UP000813462"/>
    </source>
</evidence>
<comment type="similarity">
    <text evidence="2">Belongs to the FPP/GGPP synthase family.</text>
</comment>
<proteinExistence type="inferred from homology"/>
<dbReference type="InterPro" id="IPR000092">
    <property type="entry name" value="Polyprenyl_synt"/>
</dbReference>
<organism evidence="7 8">
    <name type="scientific">Ziziphus jujuba var. spinosa</name>
    <dbReference type="NCBI Taxonomy" id="714518"/>
    <lineage>
        <taxon>Eukaryota</taxon>
        <taxon>Viridiplantae</taxon>
        <taxon>Streptophyta</taxon>
        <taxon>Embryophyta</taxon>
        <taxon>Tracheophyta</taxon>
        <taxon>Spermatophyta</taxon>
        <taxon>Magnoliopsida</taxon>
        <taxon>eudicotyledons</taxon>
        <taxon>Gunneridae</taxon>
        <taxon>Pentapetalae</taxon>
        <taxon>rosids</taxon>
        <taxon>fabids</taxon>
        <taxon>Rosales</taxon>
        <taxon>Rhamnaceae</taxon>
        <taxon>Paliureae</taxon>
        <taxon>Ziziphus</taxon>
    </lineage>
</organism>
<evidence type="ECO:0000256" key="2">
    <source>
        <dbReference type="ARBA" id="ARBA00006706"/>
    </source>
</evidence>
<evidence type="ECO:0008006" key="9">
    <source>
        <dbReference type="Google" id="ProtNLM"/>
    </source>
</evidence>
<keyword evidence="6" id="KW-0414">Isoprene biosynthesis</keyword>
<dbReference type="OrthoDB" id="6921389at2759"/>
<keyword evidence="5" id="KW-0460">Magnesium</keyword>
<dbReference type="Gene3D" id="1.10.600.10">
    <property type="entry name" value="Farnesyl Diphosphate Synthase"/>
    <property type="match status" value="1"/>
</dbReference>
<dbReference type="PANTHER" id="PTHR43281:SF1">
    <property type="entry name" value="FARNESYL DIPHOSPHATE SYNTHASE"/>
    <property type="match status" value="1"/>
</dbReference>
<evidence type="ECO:0000256" key="1">
    <source>
        <dbReference type="ARBA" id="ARBA00001946"/>
    </source>
</evidence>
<dbReference type="PANTHER" id="PTHR43281">
    <property type="entry name" value="FARNESYL DIPHOSPHATE SYNTHASE"/>
    <property type="match status" value="1"/>
</dbReference>
<name>A0A978VL32_ZIZJJ</name>
<dbReference type="InterPro" id="IPR008949">
    <property type="entry name" value="Isoprenoid_synthase_dom_sf"/>
</dbReference>
<dbReference type="GO" id="GO:0008299">
    <property type="term" value="P:isoprenoid biosynthetic process"/>
    <property type="evidence" value="ECO:0007669"/>
    <property type="project" value="UniProtKB-KW"/>
</dbReference>
<dbReference type="Proteomes" id="UP000813462">
    <property type="component" value="Unassembled WGS sequence"/>
</dbReference>
<gene>
    <name evidence="7" type="ORF">FEM48_Zijuj04G0170300</name>
</gene>
<accession>A0A978VL32</accession>
<evidence type="ECO:0000256" key="6">
    <source>
        <dbReference type="ARBA" id="ARBA00023229"/>
    </source>
</evidence>
<keyword evidence="3" id="KW-0808">Transferase</keyword>
<dbReference type="EMBL" id="JAEACU010000004">
    <property type="protein sequence ID" value="KAH7533801.1"/>
    <property type="molecule type" value="Genomic_DNA"/>
</dbReference>
<dbReference type="Pfam" id="PF00348">
    <property type="entry name" value="polyprenyl_synt"/>
    <property type="match status" value="1"/>
</dbReference>
<evidence type="ECO:0000256" key="3">
    <source>
        <dbReference type="ARBA" id="ARBA00022679"/>
    </source>
</evidence>
<keyword evidence="4" id="KW-0479">Metal-binding</keyword>
<evidence type="ECO:0000256" key="5">
    <source>
        <dbReference type="ARBA" id="ARBA00022842"/>
    </source>
</evidence>
<reference evidence="7" key="1">
    <citation type="journal article" date="2021" name="Front. Plant Sci.">
        <title>Chromosome-Scale Genome Assembly for Chinese Sour Jujube and Insights Into Its Genome Evolution and Domestication Signature.</title>
        <authorList>
            <person name="Shen L.-Y."/>
            <person name="Luo H."/>
            <person name="Wang X.-L."/>
            <person name="Wang X.-M."/>
            <person name="Qiu X.-J."/>
            <person name="Liu H."/>
            <person name="Zhou S.-S."/>
            <person name="Jia K.-H."/>
            <person name="Nie S."/>
            <person name="Bao Y.-T."/>
            <person name="Zhang R.-G."/>
            <person name="Yun Q.-Z."/>
            <person name="Chai Y.-H."/>
            <person name="Lu J.-Y."/>
            <person name="Li Y."/>
            <person name="Zhao S.-W."/>
            <person name="Mao J.-F."/>
            <person name="Jia S.-G."/>
            <person name="Mao Y.-M."/>
        </authorList>
    </citation>
    <scope>NUCLEOTIDE SEQUENCE</scope>
    <source>
        <strain evidence="7">AT0</strain>
        <tissue evidence="7">Leaf</tissue>
    </source>
</reference>
<dbReference type="SUPFAM" id="SSF48576">
    <property type="entry name" value="Terpenoid synthases"/>
    <property type="match status" value="1"/>
</dbReference>
<comment type="cofactor">
    <cofactor evidence="1">
        <name>Mg(2+)</name>
        <dbReference type="ChEBI" id="CHEBI:18420"/>
    </cofactor>
</comment>
<evidence type="ECO:0000313" key="7">
    <source>
        <dbReference type="EMBL" id="KAH7533801.1"/>
    </source>
</evidence>